<protein>
    <submittedName>
        <fullName evidence="1">Uncharacterized protein</fullName>
    </submittedName>
</protein>
<reference evidence="1" key="1">
    <citation type="submission" date="2023-03" db="EMBL/GenBank/DDBJ databases">
        <title>Massive genome expansion in bonnet fungi (Mycena s.s.) driven by repeated elements and novel gene families across ecological guilds.</title>
        <authorList>
            <consortium name="Lawrence Berkeley National Laboratory"/>
            <person name="Harder C.B."/>
            <person name="Miyauchi S."/>
            <person name="Viragh M."/>
            <person name="Kuo A."/>
            <person name="Thoen E."/>
            <person name="Andreopoulos B."/>
            <person name="Lu D."/>
            <person name="Skrede I."/>
            <person name="Drula E."/>
            <person name="Henrissat B."/>
            <person name="Morin E."/>
            <person name="Kohler A."/>
            <person name="Barry K."/>
            <person name="LaButti K."/>
            <person name="Morin E."/>
            <person name="Salamov A."/>
            <person name="Lipzen A."/>
            <person name="Mereny Z."/>
            <person name="Hegedus B."/>
            <person name="Baldrian P."/>
            <person name="Stursova M."/>
            <person name="Weitz H."/>
            <person name="Taylor A."/>
            <person name="Grigoriev I.V."/>
            <person name="Nagy L.G."/>
            <person name="Martin F."/>
            <person name="Kauserud H."/>
        </authorList>
    </citation>
    <scope>NUCLEOTIDE SEQUENCE</scope>
    <source>
        <strain evidence="1">CBHHK067</strain>
    </source>
</reference>
<evidence type="ECO:0000313" key="2">
    <source>
        <dbReference type="Proteomes" id="UP001221757"/>
    </source>
</evidence>
<dbReference type="EMBL" id="JARKIE010000139">
    <property type="protein sequence ID" value="KAJ7677354.1"/>
    <property type="molecule type" value="Genomic_DNA"/>
</dbReference>
<evidence type="ECO:0000313" key="1">
    <source>
        <dbReference type="EMBL" id="KAJ7677354.1"/>
    </source>
</evidence>
<accession>A0AAD7D3T4</accession>
<comment type="caution">
    <text evidence="1">The sequence shown here is derived from an EMBL/GenBank/DDBJ whole genome shotgun (WGS) entry which is preliminary data.</text>
</comment>
<proteinExistence type="predicted"/>
<gene>
    <name evidence="1" type="ORF">B0H17DRAFT_1139705</name>
</gene>
<name>A0AAD7D3T4_MYCRO</name>
<dbReference type="Proteomes" id="UP001221757">
    <property type="component" value="Unassembled WGS sequence"/>
</dbReference>
<sequence>MQDGFRDELRDSSSPGFVGQWLAGRPRLIHSSTRGGIGKHVEEISASGSTGQLGFGPSNAIARNRDRGTKIWARYELIRGQRGLKEMAVRRGSSVVAQNSAEQAPHTQTVIVEFTSKRQVAVHSEVVNSIGRRREQKYHQLISAIRVYHLHQASCGFTSTSQLKKAETGNARIFTQKFDHGGQEKTRPTKSGS</sequence>
<organism evidence="1 2">
    <name type="scientific">Mycena rosella</name>
    <name type="common">Pink bonnet</name>
    <name type="synonym">Agaricus rosellus</name>
    <dbReference type="NCBI Taxonomy" id="1033263"/>
    <lineage>
        <taxon>Eukaryota</taxon>
        <taxon>Fungi</taxon>
        <taxon>Dikarya</taxon>
        <taxon>Basidiomycota</taxon>
        <taxon>Agaricomycotina</taxon>
        <taxon>Agaricomycetes</taxon>
        <taxon>Agaricomycetidae</taxon>
        <taxon>Agaricales</taxon>
        <taxon>Marasmiineae</taxon>
        <taxon>Mycenaceae</taxon>
        <taxon>Mycena</taxon>
    </lineage>
</organism>
<dbReference type="AlphaFoldDB" id="A0AAD7D3T4"/>
<keyword evidence="2" id="KW-1185">Reference proteome</keyword>